<comment type="catalytic activity">
    <reaction evidence="2">
        <text>a fatty acyl-CoA + H2O = a fatty acid + CoA + H(+)</text>
        <dbReference type="Rhea" id="RHEA:16781"/>
        <dbReference type="ChEBI" id="CHEBI:15377"/>
        <dbReference type="ChEBI" id="CHEBI:15378"/>
        <dbReference type="ChEBI" id="CHEBI:28868"/>
        <dbReference type="ChEBI" id="CHEBI:57287"/>
        <dbReference type="ChEBI" id="CHEBI:77636"/>
        <dbReference type="EC" id="3.1.2.20"/>
    </reaction>
</comment>
<evidence type="ECO:0000256" key="5">
    <source>
        <dbReference type="ARBA" id="ARBA00038894"/>
    </source>
</evidence>
<dbReference type="STRING" id="1803665.GCA_001641335_08103"/>
<dbReference type="EC" id="3.1.2.20" evidence="5"/>
<dbReference type="InterPro" id="IPR029069">
    <property type="entry name" value="HotDog_dom_sf"/>
</dbReference>
<dbReference type="GO" id="GO:0047617">
    <property type="term" value="F:fatty acyl-CoA hydrolase activity"/>
    <property type="evidence" value="ECO:0007669"/>
    <property type="project" value="UniProtKB-EC"/>
</dbReference>
<evidence type="ECO:0000256" key="7">
    <source>
        <dbReference type="ARBA" id="ARBA00048062"/>
    </source>
</evidence>
<dbReference type="Pfam" id="PF03061">
    <property type="entry name" value="4HBT"/>
    <property type="match status" value="1"/>
</dbReference>
<dbReference type="PANTHER" id="PTHR43240">
    <property type="entry name" value="1,4-DIHYDROXY-2-NAPHTHOYL-COA THIOESTERASE 1"/>
    <property type="match status" value="1"/>
</dbReference>
<keyword evidence="10" id="KW-1185">Reference proteome</keyword>
<name>A0A560CZV7_9BRAD</name>
<keyword evidence="1" id="KW-0378">Hydrolase</keyword>
<evidence type="ECO:0000256" key="2">
    <source>
        <dbReference type="ARBA" id="ARBA00035880"/>
    </source>
</evidence>
<dbReference type="Proteomes" id="UP000319949">
    <property type="component" value="Unassembled WGS sequence"/>
</dbReference>
<comment type="catalytic activity">
    <reaction evidence="7">
        <text>a medium-chain fatty acyl-CoA + H2O = a medium-chain fatty acid + CoA + H(+)</text>
        <dbReference type="Rhea" id="RHEA:68184"/>
        <dbReference type="ChEBI" id="CHEBI:15377"/>
        <dbReference type="ChEBI" id="CHEBI:15378"/>
        <dbReference type="ChEBI" id="CHEBI:57287"/>
        <dbReference type="ChEBI" id="CHEBI:59558"/>
        <dbReference type="ChEBI" id="CHEBI:90546"/>
    </reaction>
</comment>
<evidence type="ECO:0000313" key="10">
    <source>
        <dbReference type="Proteomes" id="UP000319949"/>
    </source>
</evidence>
<comment type="caution">
    <text evidence="9">The sequence shown here is derived from an EMBL/GenBank/DDBJ whole genome shotgun (WGS) entry which is preliminary data.</text>
</comment>
<gene>
    <name evidence="9" type="ORF">FBZ96_11569</name>
</gene>
<comment type="catalytic activity">
    <reaction evidence="3">
        <text>a long-chain fatty acyl-CoA + H2O = a long-chain fatty acid + CoA + H(+)</text>
        <dbReference type="Rhea" id="RHEA:67680"/>
        <dbReference type="ChEBI" id="CHEBI:15377"/>
        <dbReference type="ChEBI" id="CHEBI:15378"/>
        <dbReference type="ChEBI" id="CHEBI:57287"/>
        <dbReference type="ChEBI" id="CHEBI:57560"/>
        <dbReference type="ChEBI" id="CHEBI:83139"/>
    </reaction>
</comment>
<sequence length="161" mass="17348">MAAFEPKNPGYRAATIAMFDAQPAMRTLGVMIVRLSPGEVELAMLHSAAFTQQNGFIHAGIITAGLDNACGVAAFTLMPEEADILTVEFKTTLLAPARGERFVFKAEVVKPGRTLTFCEARAFAEHEGKTTLIATMSGTLMAMLPRKAQQTPRMSSARRGD</sequence>
<dbReference type="InterPro" id="IPR003736">
    <property type="entry name" value="PAAI_dom"/>
</dbReference>
<evidence type="ECO:0000256" key="6">
    <source>
        <dbReference type="ARBA" id="ARBA00040062"/>
    </source>
</evidence>
<dbReference type="NCBIfam" id="TIGR00369">
    <property type="entry name" value="unchar_dom_1"/>
    <property type="match status" value="1"/>
</dbReference>
<dbReference type="InterPro" id="IPR006683">
    <property type="entry name" value="Thioestr_dom"/>
</dbReference>
<reference evidence="9 10" key="1">
    <citation type="submission" date="2019-06" db="EMBL/GenBank/DDBJ databases">
        <title>Genomic Encyclopedia of Type Strains, Phase IV (KMG-V): Genome sequencing to study the core and pangenomes of soil and plant-associated prokaryotes.</title>
        <authorList>
            <person name="Whitman W."/>
        </authorList>
    </citation>
    <scope>NUCLEOTIDE SEQUENCE [LARGE SCALE GENOMIC DNA]</scope>
    <source>
        <strain evidence="9 10">BR 510</strain>
    </source>
</reference>
<protein>
    <recommendedName>
        <fullName evidence="6">Medium/long-chain acyl-CoA thioesterase YigI</fullName>
        <ecNumber evidence="5">3.1.2.20</ecNumber>
    </recommendedName>
</protein>
<dbReference type="AlphaFoldDB" id="A0A560CZV7"/>
<dbReference type="CDD" id="cd03443">
    <property type="entry name" value="PaaI_thioesterase"/>
    <property type="match status" value="1"/>
</dbReference>
<evidence type="ECO:0000256" key="3">
    <source>
        <dbReference type="ARBA" id="ARBA00036002"/>
    </source>
</evidence>
<feature type="domain" description="Thioesterase" evidence="8">
    <location>
        <begin position="54"/>
        <end position="129"/>
    </location>
</feature>
<dbReference type="Gene3D" id="3.10.129.10">
    <property type="entry name" value="Hotdog Thioesterase"/>
    <property type="match status" value="1"/>
</dbReference>
<comment type="similarity">
    <text evidence="4">Belongs to the YigI thioesterase family.</text>
</comment>
<dbReference type="SUPFAM" id="SSF54637">
    <property type="entry name" value="Thioesterase/thiol ester dehydrase-isomerase"/>
    <property type="match status" value="1"/>
</dbReference>
<evidence type="ECO:0000256" key="4">
    <source>
        <dbReference type="ARBA" id="ARBA00038381"/>
    </source>
</evidence>
<proteinExistence type="inferred from homology"/>
<organism evidence="9 10">
    <name type="scientific">Bradyrhizobium stylosanthis</name>
    <dbReference type="NCBI Taxonomy" id="1803665"/>
    <lineage>
        <taxon>Bacteria</taxon>
        <taxon>Pseudomonadati</taxon>
        <taxon>Pseudomonadota</taxon>
        <taxon>Alphaproteobacteria</taxon>
        <taxon>Hyphomicrobiales</taxon>
        <taxon>Nitrobacteraceae</taxon>
        <taxon>Bradyrhizobium</taxon>
    </lineage>
</organism>
<evidence type="ECO:0000256" key="1">
    <source>
        <dbReference type="ARBA" id="ARBA00022801"/>
    </source>
</evidence>
<evidence type="ECO:0000259" key="8">
    <source>
        <dbReference type="Pfam" id="PF03061"/>
    </source>
</evidence>
<evidence type="ECO:0000313" key="9">
    <source>
        <dbReference type="EMBL" id="TWA90400.1"/>
    </source>
</evidence>
<dbReference type="RefSeq" id="WP_145669953.1">
    <property type="nucleotide sequence ID" value="NZ_VITK01000015.1"/>
</dbReference>
<dbReference type="PANTHER" id="PTHR43240:SF20">
    <property type="entry name" value="MEDIUM_LONG-CHAIN ACYL-COA THIOESTERASE YIGI"/>
    <property type="match status" value="1"/>
</dbReference>
<dbReference type="EMBL" id="VITK01000015">
    <property type="protein sequence ID" value="TWA90400.1"/>
    <property type="molecule type" value="Genomic_DNA"/>
</dbReference>
<dbReference type="OrthoDB" id="9806185at2"/>
<accession>A0A560CZV7</accession>